<evidence type="ECO:0000259" key="6">
    <source>
        <dbReference type="PROSITE" id="PS50287"/>
    </source>
</evidence>
<dbReference type="InterPro" id="IPR035976">
    <property type="entry name" value="Sushi/SCR/CCP_sf"/>
</dbReference>
<reference evidence="8" key="2">
    <citation type="submission" date="2021-01" db="UniProtKB">
        <authorList>
            <consortium name="EnsemblMetazoa"/>
        </authorList>
    </citation>
    <scope>IDENTIFICATION</scope>
</reference>
<dbReference type="Gene3D" id="2.10.70.10">
    <property type="entry name" value="Complement Module, domain 1"/>
    <property type="match status" value="1"/>
</dbReference>
<dbReference type="SUPFAM" id="SSF57535">
    <property type="entry name" value="Complement control module/SCR domain"/>
    <property type="match status" value="1"/>
</dbReference>
<evidence type="ECO:0000256" key="3">
    <source>
        <dbReference type="PROSITE-ProRule" id="PRU00196"/>
    </source>
</evidence>
<keyword evidence="4" id="KW-0768">Sushi</keyword>
<evidence type="ECO:0000313" key="8">
    <source>
        <dbReference type="EnsemblMetazoa" id="XP_030839579"/>
    </source>
</evidence>
<dbReference type="SMART" id="SM00042">
    <property type="entry name" value="CUB"/>
    <property type="match status" value="1"/>
</dbReference>
<dbReference type="PANTHER" id="PTHR24251">
    <property type="entry name" value="OVOCHYMASE-RELATED"/>
    <property type="match status" value="1"/>
</dbReference>
<feature type="domain" description="SRCR" evidence="6">
    <location>
        <begin position="138"/>
        <end position="236"/>
    </location>
</feature>
<dbReference type="InterPro" id="IPR001190">
    <property type="entry name" value="SRCR"/>
</dbReference>
<dbReference type="RefSeq" id="XP_030839579.1">
    <property type="nucleotide sequence ID" value="XM_030983719.1"/>
</dbReference>
<dbReference type="InterPro" id="IPR036772">
    <property type="entry name" value="SRCR-like_dom_sf"/>
</dbReference>
<dbReference type="PANTHER" id="PTHR24251:SF50">
    <property type="entry name" value="ATTRACTIN-LIKE 1A"/>
    <property type="match status" value="1"/>
</dbReference>
<dbReference type="OrthoDB" id="7286946at2759"/>
<evidence type="ECO:0000256" key="1">
    <source>
        <dbReference type="ARBA" id="ARBA00022737"/>
    </source>
</evidence>
<dbReference type="SMART" id="SM00202">
    <property type="entry name" value="SR"/>
    <property type="match status" value="1"/>
</dbReference>
<feature type="disulfide bond" evidence="3">
    <location>
        <begin position="208"/>
        <end position="218"/>
    </location>
</feature>
<dbReference type="PROSITE" id="PS50923">
    <property type="entry name" value="SUSHI"/>
    <property type="match status" value="1"/>
</dbReference>
<keyword evidence="9" id="KW-1185">Reference proteome</keyword>
<keyword evidence="1" id="KW-0677">Repeat</keyword>
<sequence>MAENQQKKTKKWSQKYKTEYKININCRGGVSLTSPNYPSNYRNDVKKKWFITAPKDHRVLVTFIDFNIETDDTLYVADIVDKQRSMQYTGEEMEFPSFLAKGNKLQITFISLQSGTRRGFNVTVSCYDHSSTGYANVARIVGGNSPGKGFLELCTQLDDWRRVCKDNFDERVTEVVCGELGYPAVRKVSYRTEDCISAGQGCIKAPICNDYTFRLEDCSWSSGNCSSADAVKVECYEPGYKGCYDLEDLPQQNGFIFESTSQCVSSCRVFSRKALAIMNGKQCSCSFADEVNLSDITPATCNQPTQDTQRVINSLVYDVSVGFCDELDDVMNGSWGSNITWFGSIVYLTCDDGYSLNGNRTLQCVPGLSPYYPIWNSSLPTCDMLKGKRKGTSNLLPCMNSFYRHFLKTAN</sequence>
<dbReference type="SUPFAM" id="SSF56487">
    <property type="entry name" value="SRCR-like"/>
    <property type="match status" value="1"/>
</dbReference>
<dbReference type="InterPro" id="IPR000436">
    <property type="entry name" value="Sushi_SCR_CCP_dom"/>
</dbReference>
<dbReference type="CDD" id="cd00041">
    <property type="entry name" value="CUB"/>
    <property type="match status" value="1"/>
</dbReference>
<dbReference type="SMART" id="SM00032">
    <property type="entry name" value="CCP"/>
    <property type="match status" value="1"/>
</dbReference>
<evidence type="ECO:0000256" key="2">
    <source>
        <dbReference type="ARBA" id="ARBA00023157"/>
    </source>
</evidence>
<accession>A0A7M7NRR6</accession>
<feature type="domain" description="CUB" evidence="5">
    <location>
        <begin position="32"/>
        <end position="127"/>
    </location>
</feature>
<dbReference type="InParanoid" id="A0A7M7NRR6"/>
<evidence type="ECO:0000256" key="4">
    <source>
        <dbReference type="PROSITE-ProRule" id="PRU00302"/>
    </source>
</evidence>
<dbReference type="Pfam" id="PF00431">
    <property type="entry name" value="CUB"/>
    <property type="match status" value="1"/>
</dbReference>
<dbReference type="EnsemblMetazoa" id="XM_030983719">
    <property type="protein sequence ID" value="XP_030839579"/>
    <property type="gene ID" value="LOC105442253"/>
</dbReference>
<organism evidence="8 9">
    <name type="scientific">Strongylocentrotus purpuratus</name>
    <name type="common">Purple sea urchin</name>
    <dbReference type="NCBI Taxonomy" id="7668"/>
    <lineage>
        <taxon>Eukaryota</taxon>
        <taxon>Metazoa</taxon>
        <taxon>Echinodermata</taxon>
        <taxon>Eleutherozoa</taxon>
        <taxon>Echinozoa</taxon>
        <taxon>Echinoidea</taxon>
        <taxon>Euechinoidea</taxon>
        <taxon>Echinacea</taxon>
        <taxon>Camarodonta</taxon>
        <taxon>Echinidea</taxon>
        <taxon>Strongylocentrotidae</taxon>
        <taxon>Strongylocentrotus</taxon>
    </lineage>
</organism>
<dbReference type="AlphaFoldDB" id="A0A7M7NRR6"/>
<dbReference type="InterPro" id="IPR035914">
    <property type="entry name" value="Sperma_CUB_dom_sf"/>
</dbReference>
<name>A0A7M7NRR6_STRPU</name>
<proteinExistence type="predicted"/>
<keyword evidence="2 3" id="KW-1015">Disulfide bond</keyword>
<protein>
    <submittedName>
        <fullName evidence="8">Uncharacterized protein</fullName>
    </submittedName>
</protein>
<evidence type="ECO:0000313" key="9">
    <source>
        <dbReference type="Proteomes" id="UP000007110"/>
    </source>
</evidence>
<dbReference type="Pfam" id="PF00530">
    <property type="entry name" value="SRCR"/>
    <property type="match status" value="1"/>
</dbReference>
<dbReference type="SUPFAM" id="SSF49854">
    <property type="entry name" value="Spermadhesin, CUB domain"/>
    <property type="match status" value="1"/>
</dbReference>
<dbReference type="Gene3D" id="3.10.250.10">
    <property type="entry name" value="SRCR-like domain"/>
    <property type="match status" value="1"/>
</dbReference>
<comment type="caution">
    <text evidence="3">Lacks conserved residue(s) required for the propagation of feature annotation.</text>
</comment>
<evidence type="ECO:0000259" key="5">
    <source>
        <dbReference type="PROSITE" id="PS01180"/>
    </source>
</evidence>
<dbReference type="GeneID" id="105442253"/>
<dbReference type="CDD" id="cd00033">
    <property type="entry name" value="CCP"/>
    <property type="match status" value="1"/>
</dbReference>
<dbReference type="PROSITE" id="PS01180">
    <property type="entry name" value="CUB"/>
    <property type="match status" value="1"/>
</dbReference>
<dbReference type="KEGG" id="spu:105442253"/>
<dbReference type="GO" id="GO:0016020">
    <property type="term" value="C:membrane"/>
    <property type="evidence" value="ECO:0007669"/>
    <property type="project" value="InterPro"/>
</dbReference>
<dbReference type="Pfam" id="PF00084">
    <property type="entry name" value="Sushi"/>
    <property type="match status" value="1"/>
</dbReference>
<reference evidence="9" key="1">
    <citation type="submission" date="2015-02" db="EMBL/GenBank/DDBJ databases">
        <title>Genome sequencing for Strongylocentrotus purpuratus.</title>
        <authorList>
            <person name="Murali S."/>
            <person name="Liu Y."/>
            <person name="Vee V."/>
            <person name="English A."/>
            <person name="Wang M."/>
            <person name="Skinner E."/>
            <person name="Han Y."/>
            <person name="Muzny D.M."/>
            <person name="Worley K.C."/>
            <person name="Gibbs R.A."/>
        </authorList>
    </citation>
    <scope>NUCLEOTIDE SEQUENCE</scope>
</reference>
<feature type="domain" description="Sushi" evidence="7">
    <location>
        <begin position="322"/>
        <end position="384"/>
    </location>
</feature>
<dbReference type="Proteomes" id="UP000007110">
    <property type="component" value="Unassembled WGS sequence"/>
</dbReference>
<dbReference type="Gene3D" id="2.60.120.290">
    <property type="entry name" value="Spermadhesin, CUB domain"/>
    <property type="match status" value="1"/>
</dbReference>
<dbReference type="InterPro" id="IPR000859">
    <property type="entry name" value="CUB_dom"/>
</dbReference>
<dbReference type="PROSITE" id="PS50287">
    <property type="entry name" value="SRCR_2"/>
    <property type="match status" value="1"/>
</dbReference>
<evidence type="ECO:0000259" key="7">
    <source>
        <dbReference type="PROSITE" id="PS50923"/>
    </source>
</evidence>